<accession>A0ABY3RFP5</accession>
<gene>
    <name evidence="1" type="ORF">LQG66_08065</name>
</gene>
<dbReference type="EMBL" id="CP088156">
    <property type="protein sequence ID" value="UFZ06241.1"/>
    <property type="molecule type" value="Genomic_DNA"/>
</dbReference>
<dbReference type="Proteomes" id="UP001431010">
    <property type="component" value="Chromosome"/>
</dbReference>
<reference evidence="1" key="1">
    <citation type="journal article" date="2024" name="Antonie Van Leeuwenhoek">
        <title>Bradyrhizobium ontarionense sp. nov., a novel bacterial symbiont isolated from Aeschynomene indica (Indian jointvetch), harbours photosynthesis, nitrogen fixation and nitrous oxide (N2O) reductase genes.</title>
        <authorList>
            <person name="Bromfield E.S.P."/>
            <person name="Cloutier S."/>
        </authorList>
    </citation>
    <scope>NUCLEOTIDE SEQUENCE</scope>
    <source>
        <strain evidence="1">A19</strain>
    </source>
</reference>
<protein>
    <submittedName>
        <fullName evidence="1">Uncharacterized protein</fullName>
    </submittedName>
</protein>
<evidence type="ECO:0000313" key="1">
    <source>
        <dbReference type="EMBL" id="UFZ06241.1"/>
    </source>
</evidence>
<dbReference type="RefSeq" id="WP_231325178.1">
    <property type="nucleotide sequence ID" value="NZ_CP088156.1"/>
</dbReference>
<sequence>MQDRTADAYDAQMQTYREHLRRSNRRLAEDYARQNAQHVILAIEALAQAAPVTLAIAQLHHAIRCSPARNFWPVIRKTKGMLFVGSADSGQDRPWPWQRTKTGNMRYALPGSLLFSPWLPNVRRRVRSRTIELERVSAIVQSGENDFWFEIASRSIFFRTLQAKRLIDEIRALQGFAMPDCIAALDRWSGDAQRGSNIALRISQGTLVYSDGRDRCEIEIPAALTPPLSIPSTPDRELELHLVRAGRRSYYP</sequence>
<keyword evidence="2" id="KW-1185">Reference proteome</keyword>
<evidence type="ECO:0000313" key="2">
    <source>
        <dbReference type="Proteomes" id="UP001431010"/>
    </source>
</evidence>
<name>A0ABY3RFP5_9BRAD</name>
<proteinExistence type="predicted"/>
<organism evidence="1 2">
    <name type="scientific">Bradyrhizobium ontarionense</name>
    <dbReference type="NCBI Taxonomy" id="2898149"/>
    <lineage>
        <taxon>Bacteria</taxon>
        <taxon>Pseudomonadati</taxon>
        <taxon>Pseudomonadota</taxon>
        <taxon>Alphaproteobacteria</taxon>
        <taxon>Hyphomicrobiales</taxon>
        <taxon>Nitrobacteraceae</taxon>
        <taxon>Bradyrhizobium</taxon>
    </lineage>
</organism>